<dbReference type="EMBL" id="JAUTXU010000007">
    <property type="protein sequence ID" value="KAK3723992.1"/>
    <property type="molecule type" value="Genomic_DNA"/>
</dbReference>
<proteinExistence type="predicted"/>
<comment type="caution">
    <text evidence="1">The sequence shown here is derived from an EMBL/GenBank/DDBJ whole genome shotgun (WGS) entry which is preliminary data.</text>
</comment>
<organism evidence="1 2">
    <name type="scientific">Vermiconidia calcicola</name>
    <dbReference type="NCBI Taxonomy" id="1690605"/>
    <lineage>
        <taxon>Eukaryota</taxon>
        <taxon>Fungi</taxon>
        <taxon>Dikarya</taxon>
        <taxon>Ascomycota</taxon>
        <taxon>Pezizomycotina</taxon>
        <taxon>Dothideomycetes</taxon>
        <taxon>Dothideomycetidae</taxon>
        <taxon>Mycosphaerellales</taxon>
        <taxon>Extremaceae</taxon>
        <taxon>Vermiconidia</taxon>
    </lineage>
</organism>
<name>A0ACC3NW56_9PEZI</name>
<evidence type="ECO:0000313" key="1">
    <source>
        <dbReference type="EMBL" id="KAK3723992.1"/>
    </source>
</evidence>
<reference evidence="1" key="1">
    <citation type="submission" date="2023-07" db="EMBL/GenBank/DDBJ databases">
        <title>Black Yeasts Isolated from many extreme environments.</title>
        <authorList>
            <person name="Coleine C."/>
            <person name="Stajich J.E."/>
            <person name="Selbmann L."/>
        </authorList>
    </citation>
    <scope>NUCLEOTIDE SEQUENCE</scope>
    <source>
        <strain evidence="1">CCFEE 5714</strain>
    </source>
</reference>
<sequence length="272" mass="30553">MAPPHWANIQKNVKLICDIKLRNVPRNPNDKSDDICNLYQSKLISEAEARVIVQLTTCHACYFHKHCIVQHVLKHKTTTDFATQAIVERGIFRDATAPNPDPATEQLTKVWIDRDGNIRWFDHPNMKWDCPTCGSISNILPSENEYDYAAAWTDAEMVCAKEFFTDNALEEATIRRDRTKLSDSFARDLRAAKRYAQARVAEANGVVGVVGSASFSTEVIGKENGWQGGVMLYLTEYEHGGSDDATWEIGDHVSSGAMDKWLDIETLSDDEA</sequence>
<protein>
    <submittedName>
        <fullName evidence="1">Uncharacterized protein</fullName>
    </submittedName>
</protein>
<gene>
    <name evidence="1" type="ORF">LTR37_001476</name>
</gene>
<dbReference type="Proteomes" id="UP001281147">
    <property type="component" value="Unassembled WGS sequence"/>
</dbReference>
<evidence type="ECO:0000313" key="2">
    <source>
        <dbReference type="Proteomes" id="UP001281147"/>
    </source>
</evidence>
<accession>A0ACC3NW56</accession>
<keyword evidence="2" id="KW-1185">Reference proteome</keyword>